<dbReference type="InterPro" id="IPR036390">
    <property type="entry name" value="WH_DNA-bd_sf"/>
</dbReference>
<dbReference type="PROSITE" id="PS51197">
    <property type="entry name" value="HTH_RRF2_2"/>
    <property type="match status" value="1"/>
</dbReference>
<comment type="caution">
    <text evidence="1">The sequence shown here is derived from an EMBL/GenBank/DDBJ whole genome shotgun (WGS) entry which is preliminary data.</text>
</comment>
<name>A0ABS5HJK6_9BACT</name>
<evidence type="ECO:0000313" key="2">
    <source>
        <dbReference type="Proteomes" id="UP000682951"/>
    </source>
</evidence>
<reference evidence="1 2" key="1">
    <citation type="submission" date="2021-04" db="EMBL/GenBank/DDBJ databases">
        <title>Molecular and phenotypic characterization and identification of bacterial isolates recovered from the Anatolian ground squirrels (Spermophilus xanthoprymnus) and which have the potential to form a new species in the Campylobacter genus.</title>
        <authorList>
            <person name="Aydin F."/>
            <person name="Abay S."/>
            <person name="Kayman T."/>
            <person name="Karakaya E."/>
            <person name="Mustak H.K."/>
            <person name="Mustak I.B."/>
            <person name="Bilgin N."/>
            <person name="Duzler A."/>
            <person name="Sahin O."/>
            <person name="Guran O."/>
            <person name="Saticioglu I.B."/>
        </authorList>
    </citation>
    <scope>NUCLEOTIDE SEQUENCE [LARGE SCALE GENOMIC DNA]</scope>
    <source>
        <strain evidence="2">faydin-G24</strain>
    </source>
</reference>
<dbReference type="EMBL" id="JAGSSW010000007">
    <property type="protein sequence ID" value="MBR8464327.1"/>
    <property type="molecule type" value="Genomic_DNA"/>
</dbReference>
<proteinExistence type="predicted"/>
<keyword evidence="2" id="KW-1185">Reference proteome</keyword>
<dbReference type="Pfam" id="PF02082">
    <property type="entry name" value="Rrf2"/>
    <property type="match status" value="1"/>
</dbReference>
<evidence type="ECO:0000313" key="1">
    <source>
        <dbReference type="EMBL" id="MBR8464327.1"/>
    </source>
</evidence>
<gene>
    <name evidence="1" type="ORF">KDD93_07095</name>
</gene>
<dbReference type="PANTHER" id="PTHR33221">
    <property type="entry name" value="WINGED HELIX-TURN-HELIX TRANSCRIPTIONAL REGULATOR, RRF2 FAMILY"/>
    <property type="match status" value="1"/>
</dbReference>
<dbReference type="PANTHER" id="PTHR33221:SF15">
    <property type="entry name" value="HTH-TYPE TRANSCRIPTIONAL REGULATOR YWGB-RELATED"/>
    <property type="match status" value="1"/>
</dbReference>
<organism evidence="1 2">
    <name type="scientific">Campylobacter anatolicus</name>
    <dbReference type="NCBI Taxonomy" id="2829105"/>
    <lineage>
        <taxon>Bacteria</taxon>
        <taxon>Pseudomonadati</taxon>
        <taxon>Campylobacterota</taxon>
        <taxon>Epsilonproteobacteria</taxon>
        <taxon>Campylobacterales</taxon>
        <taxon>Campylobacteraceae</taxon>
        <taxon>Campylobacter</taxon>
    </lineage>
</organism>
<dbReference type="Proteomes" id="UP000682951">
    <property type="component" value="Unassembled WGS sequence"/>
</dbReference>
<dbReference type="InterPro" id="IPR000944">
    <property type="entry name" value="Tscrpt_reg_Rrf2"/>
</dbReference>
<protein>
    <submittedName>
        <fullName evidence="1">Rrf2 family transcriptional regulator</fullName>
    </submittedName>
</protein>
<dbReference type="Gene3D" id="1.10.10.10">
    <property type="entry name" value="Winged helix-like DNA-binding domain superfamily/Winged helix DNA-binding domain"/>
    <property type="match status" value="1"/>
</dbReference>
<accession>A0ABS5HJK6</accession>
<dbReference type="SUPFAM" id="SSF46785">
    <property type="entry name" value="Winged helix' DNA-binding domain"/>
    <property type="match status" value="1"/>
</dbReference>
<sequence>MQIGTKFSISIHILLSAAYFKDDKVTSEFIAEGVGTNPVIVRKLMSILKSANLIITRAGVGGVSLAKAPSEISLYDVFVAVNEGENNLFKIHKNSPAACPLGGRIDALLTPHFNDAQNALNNELKGTTLQNLLNELGKR</sequence>
<dbReference type="RefSeq" id="WP_212142247.1">
    <property type="nucleotide sequence ID" value="NZ_JAGSSW010000007.1"/>
</dbReference>
<dbReference type="InterPro" id="IPR036388">
    <property type="entry name" value="WH-like_DNA-bd_sf"/>
</dbReference>